<evidence type="ECO:0000313" key="3">
    <source>
        <dbReference type="Proteomes" id="UP000017836"/>
    </source>
</evidence>
<evidence type="ECO:0000313" key="2">
    <source>
        <dbReference type="EMBL" id="ERN18010.1"/>
    </source>
</evidence>
<organism evidence="2 3">
    <name type="scientific">Amborella trichopoda</name>
    <dbReference type="NCBI Taxonomy" id="13333"/>
    <lineage>
        <taxon>Eukaryota</taxon>
        <taxon>Viridiplantae</taxon>
        <taxon>Streptophyta</taxon>
        <taxon>Embryophyta</taxon>
        <taxon>Tracheophyta</taxon>
        <taxon>Spermatophyta</taxon>
        <taxon>Magnoliopsida</taxon>
        <taxon>Amborellales</taxon>
        <taxon>Amborellaceae</taxon>
        <taxon>Amborella</taxon>
    </lineage>
</organism>
<dbReference type="AlphaFoldDB" id="U5D708"/>
<gene>
    <name evidence="2" type="ORF">AMTR_s00046p00161940</name>
</gene>
<protein>
    <submittedName>
        <fullName evidence="2">Uncharacterized protein</fullName>
    </submittedName>
</protein>
<dbReference type="Proteomes" id="UP000017836">
    <property type="component" value="Unassembled WGS sequence"/>
</dbReference>
<reference evidence="3" key="1">
    <citation type="journal article" date="2013" name="Science">
        <title>The Amborella genome and the evolution of flowering plants.</title>
        <authorList>
            <consortium name="Amborella Genome Project"/>
        </authorList>
    </citation>
    <scope>NUCLEOTIDE SEQUENCE [LARGE SCALE GENOMIC DNA]</scope>
</reference>
<keyword evidence="3" id="KW-1185">Reference proteome</keyword>
<feature type="region of interest" description="Disordered" evidence="1">
    <location>
        <begin position="186"/>
        <end position="213"/>
    </location>
</feature>
<dbReference type="EMBL" id="KI392290">
    <property type="protein sequence ID" value="ERN18010.1"/>
    <property type="molecule type" value="Genomic_DNA"/>
</dbReference>
<sequence length="213" mass="24479">MCVSIGDSNVEMETTFASSVLYEGLCPLSNIELITRGILRANIKEFQPIWLYNMRLFKYHVHQKLIGRQPIYHIQKPTVKSPLELNLPGPTSYIRDPAIRSLLEPNLLKPTHHFHNPPVRSRLELNSPQPTTYIHRLAIMSPLEPNLSRPTTYIHRPTVRYPLEPDSVRLTYHKLAARRLIQCDPRPEAKPLGKPNSYLILGNQPPQAHKGHE</sequence>
<dbReference type="Gramene" id="ERN18010">
    <property type="protein sequence ID" value="ERN18010"/>
    <property type="gene ID" value="AMTR_s00046p00161940"/>
</dbReference>
<accession>U5D708</accession>
<dbReference type="HOGENOM" id="CLU_1295939_0_0_1"/>
<evidence type="ECO:0000256" key="1">
    <source>
        <dbReference type="SAM" id="MobiDB-lite"/>
    </source>
</evidence>
<name>U5D708_AMBTC</name>
<proteinExistence type="predicted"/>